<organism evidence="3">
    <name type="scientific">Arion vulgaris</name>
    <dbReference type="NCBI Taxonomy" id="1028688"/>
    <lineage>
        <taxon>Eukaryota</taxon>
        <taxon>Metazoa</taxon>
        <taxon>Spiralia</taxon>
        <taxon>Lophotrochozoa</taxon>
        <taxon>Mollusca</taxon>
        <taxon>Gastropoda</taxon>
        <taxon>Heterobranchia</taxon>
        <taxon>Euthyneura</taxon>
        <taxon>Panpulmonata</taxon>
        <taxon>Eupulmonata</taxon>
        <taxon>Stylommatophora</taxon>
        <taxon>Helicina</taxon>
        <taxon>Arionoidea</taxon>
        <taxon>Arionidae</taxon>
        <taxon>Arion</taxon>
    </lineage>
</organism>
<dbReference type="PANTHER" id="PTHR14431:SF1">
    <property type="entry name" value="HCLS1-BINDING PROTEIN 3"/>
    <property type="match status" value="1"/>
</dbReference>
<dbReference type="PANTHER" id="PTHR14431">
    <property type="entry name" value="HCLS1-BINDING PROTEIN 3"/>
    <property type="match status" value="1"/>
</dbReference>
<feature type="domain" description="PX" evidence="2">
    <location>
        <begin position="16"/>
        <end position="139"/>
    </location>
</feature>
<dbReference type="PROSITE" id="PS50195">
    <property type="entry name" value="PX"/>
    <property type="match status" value="1"/>
</dbReference>
<proteinExistence type="predicted"/>
<evidence type="ECO:0000259" key="2">
    <source>
        <dbReference type="PROSITE" id="PS50195"/>
    </source>
</evidence>
<feature type="compositionally biased region" description="Basic and acidic residues" evidence="1">
    <location>
        <begin position="350"/>
        <end position="361"/>
    </location>
</feature>
<dbReference type="EMBL" id="HACG01005254">
    <property type="protein sequence ID" value="CEK52119.1"/>
    <property type="molecule type" value="Transcribed_RNA"/>
</dbReference>
<dbReference type="InterPro" id="IPR001683">
    <property type="entry name" value="PX_dom"/>
</dbReference>
<feature type="compositionally biased region" description="Basic and acidic residues" evidence="1">
    <location>
        <begin position="154"/>
        <end position="166"/>
    </location>
</feature>
<gene>
    <name evidence="3" type="primary">ORF15561</name>
</gene>
<dbReference type="SUPFAM" id="SSF64268">
    <property type="entry name" value="PX domain"/>
    <property type="match status" value="1"/>
</dbReference>
<feature type="compositionally biased region" description="Basic and acidic residues" evidence="1">
    <location>
        <begin position="268"/>
        <end position="282"/>
    </location>
</feature>
<evidence type="ECO:0000313" key="3">
    <source>
        <dbReference type="EMBL" id="CEK52119.1"/>
    </source>
</evidence>
<feature type="compositionally biased region" description="Low complexity" evidence="1">
    <location>
        <begin position="288"/>
        <end position="304"/>
    </location>
</feature>
<dbReference type="AlphaFoldDB" id="A0A0B6Y7J8"/>
<sequence length="408" mass="46218">MPRATIASRQLKNKDTGIDLVVPSYKEIKGLMSSTVYYQVVLVSNLACFKTPSHKESDVVQYSIERQWNEFEELRTKVSELFHGTVLPILNKKSIIVNDNVLRERRNNLDHFLKFLASVSKLAKCAPILEFLGVDSGRARRFNQGETLESIQRPSDDNKQEERAEANEPEAYVFEDSLTDETDGYLFDNADEDEDLFGADSSRVQVSMFEQQDMKRELSEEDEKDFGFIPDGIITKRETIRVGFDESEDNSDLFVIEDNLDKLMTVDVGKKEKKPESKKEDLLPPSPSTVKPKTPTKPSTAPKPRLSSKPDIVKSSTSQEDSETYPREPLNKPTPANRPKPAPKPQQRMSHQDITRDHTSAEKSSSSETVSSKTAKDSHNIDKLDQDDIMNYLRENSSTATDDVDLFS</sequence>
<feature type="compositionally biased region" description="Low complexity" evidence="1">
    <location>
        <begin position="362"/>
        <end position="373"/>
    </location>
</feature>
<feature type="region of interest" description="Disordered" evidence="1">
    <location>
        <begin position="248"/>
        <end position="386"/>
    </location>
</feature>
<accession>A0A0B6Y7J8</accession>
<evidence type="ECO:0000256" key="1">
    <source>
        <dbReference type="SAM" id="MobiDB-lite"/>
    </source>
</evidence>
<protein>
    <recommendedName>
        <fullName evidence="2">PX domain-containing protein</fullName>
    </recommendedName>
</protein>
<feature type="compositionally biased region" description="Basic and acidic residues" evidence="1">
    <location>
        <begin position="374"/>
        <end position="386"/>
    </location>
</feature>
<dbReference type="Gene3D" id="3.30.1520.10">
    <property type="entry name" value="Phox-like domain"/>
    <property type="match status" value="1"/>
</dbReference>
<dbReference type="InterPro" id="IPR036871">
    <property type="entry name" value="PX_dom_sf"/>
</dbReference>
<dbReference type="InterPro" id="IPR039701">
    <property type="entry name" value="HS1BP3"/>
</dbReference>
<dbReference type="SMART" id="SM00312">
    <property type="entry name" value="PX"/>
    <property type="match status" value="1"/>
</dbReference>
<dbReference type="Pfam" id="PF00787">
    <property type="entry name" value="PX"/>
    <property type="match status" value="1"/>
</dbReference>
<name>A0A0B6Y7J8_9EUPU</name>
<feature type="region of interest" description="Disordered" evidence="1">
    <location>
        <begin position="145"/>
        <end position="169"/>
    </location>
</feature>
<reference evidence="3" key="1">
    <citation type="submission" date="2014-12" db="EMBL/GenBank/DDBJ databases">
        <title>Insight into the proteome of Arion vulgaris.</title>
        <authorList>
            <person name="Aradska J."/>
            <person name="Bulat T."/>
            <person name="Smidak R."/>
            <person name="Sarate P."/>
            <person name="Gangsoo J."/>
            <person name="Sialana F."/>
            <person name="Bilban M."/>
            <person name="Lubec G."/>
        </authorList>
    </citation>
    <scope>NUCLEOTIDE SEQUENCE</scope>
    <source>
        <tissue evidence="3">Skin</tissue>
    </source>
</reference>
<dbReference type="GO" id="GO:0035091">
    <property type="term" value="F:phosphatidylinositol binding"/>
    <property type="evidence" value="ECO:0007669"/>
    <property type="project" value="InterPro"/>
</dbReference>